<dbReference type="GO" id="GO:0007165">
    <property type="term" value="P:signal transduction"/>
    <property type="evidence" value="ECO:0007669"/>
    <property type="project" value="TreeGrafter"/>
</dbReference>
<dbReference type="CDD" id="cd06782">
    <property type="entry name" value="cpPDZ_CPP-like"/>
    <property type="match status" value="1"/>
</dbReference>
<evidence type="ECO:0000256" key="3">
    <source>
        <dbReference type="ARBA" id="ARBA00022801"/>
    </source>
</evidence>
<dbReference type="PANTHER" id="PTHR32060">
    <property type="entry name" value="TAIL-SPECIFIC PROTEASE"/>
    <property type="match status" value="1"/>
</dbReference>
<accession>A0A1I0YRN3</accession>
<evidence type="ECO:0000313" key="9">
    <source>
        <dbReference type="Proteomes" id="UP000199604"/>
    </source>
</evidence>
<dbReference type="GO" id="GO:0008236">
    <property type="term" value="F:serine-type peptidase activity"/>
    <property type="evidence" value="ECO:0007669"/>
    <property type="project" value="UniProtKB-KW"/>
</dbReference>
<feature type="transmembrane region" description="Helical" evidence="6">
    <location>
        <begin position="6"/>
        <end position="27"/>
    </location>
</feature>
<reference evidence="9" key="1">
    <citation type="submission" date="2016-10" db="EMBL/GenBank/DDBJ databases">
        <authorList>
            <person name="Varghese N."/>
            <person name="Submissions S."/>
        </authorList>
    </citation>
    <scope>NUCLEOTIDE SEQUENCE [LARGE SCALE GENOMIC DNA]</scope>
    <source>
        <strain evidence="9">DSM 21789</strain>
    </source>
</reference>
<dbReference type="Pfam" id="PF03572">
    <property type="entry name" value="Peptidase_S41"/>
    <property type="match status" value="1"/>
</dbReference>
<dbReference type="Pfam" id="PF22694">
    <property type="entry name" value="CtpB_N-like"/>
    <property type="match status" value="1"/>
</dbReference>
<evidence type="ECO:0000313" key="8">
    <source>
        <dbReference type="EMBL" id="SFB14968.1"/>
    </source>
</evidence>
<dbReference type="EMBL" id="FOJT01000004">
    <property type="protein sequence ID" value="SFB14968.1"/>
    <property type="molecule type" value="Genomic_DNA"/>
</dbReference>
<dbReference type="SUPFAM" id="SSF50156">
    <property type="entry name" value="PDZ domain-like"/>
    <property type="match status" value="1"/>
</dbReference>
<dbReference type="SMART" id="SM00228">
    <property type="entry name" value="PDZ"/>
    <property type="match status" value="1"/>
</dbReference>
<feature type="domain" description="PDZ" evidence="7">
    <location>
        <begin position="81"/>
        <end position="173"/>
    </location>
</feature>
<dbReference type="SUPFAM" id="SSF52096">
    <property type="entry name" value="ClpP/crotonase"/>
    <property type="match status" value="1"/>
</dbReference>
<dbReference type="InterPro" id="IPR001478">
    <property type="entry name" value="PDZ"/>
</dbReference>
<keyword evidence="2 5" id="KW-0645">Protease</keyword>
<dbReference type="STRING" id="498292.SAMN05660845_1870"/>
<keyword evidence="6" id="KW-1133">Transmembrane helix</keyword>
<keyword evidence="9" id="KW-1185">Reference proteome</keyword>
<keyword evidence="6" id="KW-0812">Transmembrane</keyword>
<dbReference type="NCBIfam" id="TIGR00225">
    <property type="entry name" value="prc"/>
    <property type="match status" value="1"/>
</dbReference>
<evidence type="ECO:0000256" key="4">
    <source>
        <dbReference type="ARBA" id="ARBA00022825"/>
    </source>
</evidence>
<dbReference type="GO" id="GO:0030288">
    <property type="term" value="C:outer membrane-bounded periplasmic space"/>
    <property type="evidence" value="ECO:0007669"/>
    <property type="project" value="TreeGrafter"/>
</dbReference>
<protein>
    <submittedName>
        <fullName evidence="8">Carboxyl-terminal processing protease</fullName>
    </submittedName>
</protein>
<proteinExistence type="inferred from homology"/>
<dbReference type="Pfam" id="PF13180">
    <property type="entry name" value="PDZ_2"/>
    <property type="match status" value="1"/>
</dbReference>
<dbReference type="CDD" id="cd07560">
    <property type="entry name" value="Peptidase_S41_CPP"/>
    <property type="match status" value="1"/>
</dbReference>
<dbReference type="InterPro" id="IPR036034">
    <property type="entry name" value="PDZ_sf"/>
</dbReference>
<evidence type="ECO:0000256" key="2">
    <source>
        <dbReference type="ARBA" id="ARBA00022670"/>
    </source>
</evidence>
<dbReference type="InterPro" id="IPR004447">
    <property type="entry name" value="Peptidase_S41A"/>
</dbReference>
<dbReference type="GO" id="GO:0006508">
    <property type="term" value="P:proteolysis"/>
    <property type="evidence" value="ECO:0007669"/>
    <property type="project" value="UniProtKB-KW"/>
</dbReference>
<dbReference type="Gene3D" id="2.30.42.10">
    <property type="match status" value="1"/>
</dbReference>
<dbReference type="PROSITE" id="PS50106">
    <property type="entry name" value="PDZ"/>
    <property type="match status" value="1"/>
</dbReference>
<sequence>MKVDKVYFPLLIFTAIAVGFLLGGIFVRIPVSAKLNTENQSKQKLNKLIDFINDEYVDNVNTDSIVDQTVNGILGKLDPHSVYIAKNEAQGVAESMKGDFVGIGVNFFVDNDTVAVIKPVEGGPSEKAGIKAGDRILSANNEKLFGKKITTEKLYSKLKGEPNSEVILSIFRKSTNKKFNLKVIRNVIPLKSVDIAIMLNKKTGYIKVNRFSETTYKEFKVGLNKLVKQGANSLVIDLRDNGGGYLDQAVSIADEFLKDKKLIVFTKNKKKRIDKTFATSDGVFENGKVTLLINENSASASEILAGAIQDNDRGLVVGRRSFGKGLVQREMPFQDGSTVRLTVARYYTPTGRSIQKSYKEGSEEYLNEFMNRYKNGELYAKDSIKIADTLKFKTPKGRIVYGGGGIVPDVFVPLESTKGNEVIPMIMQSGLVSNFVFKELDRHRNQFSNLNFAQIITKIEGSDLYYNQFKKMIELNDSFIDLDSSKNYIKRYIAAEFCRQLLGESQYYQVVLKDDVMIKEALKN</sequence>
<gene>
    <name evidence="8" type="ORF">SAMN05660845_1870</name>
</gene>
<dbReference type="AlphaFoldDB" id="A0A1I0YRN3"/>
<evidence type="ECO:0000256" key="1">
    <source>
        <dbReference type="ARBA" id="ARBA00009179"/>
    </source>
</evidence>
<dbReference type="PANTHER" id="PTHR32060:SF30">
    <property type="entry name" value="CARBOXY-TERMINAL PROCESSING PROTEASE CTPA"/>
    <property type="match status" value="1"/>
</dbReference>
<evidence type="ECO:0000256" key="5">
    <source>
        <dbReference type="RuleBase" id="RU004404"/>
    </source>
</evidence>
<dbReference type="InterPro" id="IPR055210">
    <property type="entry name" value="CtpA/B_N"/>
</dbReference>
<keyword evidence="3 5" id="KW-0378">Hydrolase</keyword>
<dbReference type="InterPro" id="IPR005151">
    <property type="entry name" value="Tail-specific_protease"/>
</dbReference>
<dbReference type="Proteomes" id="UP000199604">
    <property type="component" value="Unassembled WGS sequence"/>
</dbReference>
<dbReference type="InterPro" id="IPR029045">
    <property type="entry name" value="ClpP/crotonase-like_dom_sf"/>
</dbReference>
<dbReference type="GO" id="GO:0004175">
    <property type="term" value="F:endopeptidase activity"/>
    <property type="evidence" value="ECO:0007669"/>
    <property type="project" value="TreeGrafter"/>
</dbReference>
<evidence type="ECO:0000259" key="7">
    <source>
        <dbReference type="PROSITE" id="PS50106"/>
    </source>
</evidence>
<dbReference type="SMART" id="SM00245">
    <property type="entry name" value="TSPc"/>
    <property type="match status" value="1"/>
</dbReference>
<organism evidence="8 9">
    <name type="scientific">Flavobacterium swingsii</name>
    <dbReference type="NCBI Taxonomy" id="498292"/>
    <lineage>
        <taxon>Bacteria</taxon>
        <taxon>Pseudomonadati</taxon>
        <taxon>Bacteroidota</taxon>
        <taxon>Flavobacteriia</taxon>
        <taxon>Flavobacteriales</taxon>
        <taxon>Flavobacteriaceae</taxon>
        <taxon>Flavobacterium</taxon>
    </lineage>
</organism>
<comment type="similarity">
    <text evidence="1 5">Belongs to the peptidase S41A family.</text>
</comment>
<name>A0A1I0YRN3_9FLAO</name>
<keyword evidence="4 5" id="KW-0720">Serine protease</keyword>
<dbReference type="OrthoDB" id="9812068at2"/>
<evidence type="ECO:0000256" key="6">
    <source>
        <dbReference type="SAM" id="Phobius"/>
    </source>
</evidence>
<dbReference type="Gene3D" id="3.30.750.44">
    <property type="match status" value="1"/>
</dbReference>
<keyword evidence="6" id="KW-0472">Membrane</keyword>
<dbReference type="RefSeq" id="WP_091476529.1">
    <property type="nucleotide sequence ID" value="NZ_FOJT01000004.1"/>
</dbReference>
<dbReference type="Gene3D" id="3.90.226.10">
    <property type="entry name" value="2-enoyl-CoA Hydratase, Chain A, domain 1"/>
    <property type="match status" value="1"/>
</dbReference>